<proteinExistence type="predicted"/>
<dbReference type="KEGG" id="brb:EH207_04360"/>
<evidence type="ECO:0000313" key="2">
    <source>
        <dbReference type="Proteomes" id="UP000299580"/>
    </source>
</evidence>
<dbReference type="InterPro" id="IPR025320">
    <property type="entry name" value="DUF4225"/>
</dbReference>
<reference evidence="1 2" key="1">
    <citation type="submission" date="2018-11" db="EMBL/GenBank/DDBJ databases">
        <title>Genome sequences of Brenneria nigrifluens and Brenneria rubrifaciens.</title>
        <authorList>
            <person name="Poret-Peterson A.T."/>
            <person name="McClean A.E."/>
            <person name="Kluepfel D.A."/>
        </authorList>
    </citation>
    <scope>NUCLEOTIDE SEQUENCE [LARGE SCALE GENOMIC DNA]</scope>
    <source>
        <strain evidence="1 2">6D370</strain>
    </source>
</reference>
<dbReference type="Pfam" id="PF13988">
    <property type="entry name" value="DUF4225"/>
    <property type="match status" value="1"/>
</dbReference>
<sequence length="296" mass="33936">MWLHGQALISYGKMWNIKMSIDSAHQFHFLEESNRLRRVALLASSFFIQDKTLRMRYLREIEDFINETEMKLRSSTISFFDKNHILHELVTEREETERDYQKLRTGDYVKYIVTDIFEDQGVLKYTKIASGVVSGGFQAFAGYRLNQLGRYLNVKHFKSFGVLLISHGINNAYESATPIIFDGKYSAGPVRHIYRGLASLAGYNDDAGDALYSAGDLTLTIYASLRTPVLVDSPTRLLSRGFLERPRITKLFKYAHSDFKPKYTAASSIMKVYMVGGSAYKIYAEFTDENYHLGDK</sequence>
<dbReference type="EMBL" id="CP034035">
    <property type="protein sequence ID" value="QCR07825.1"/>
    <property type="molecule type" value="Genomic_DNA"/>
</dbReference>
<dbReference type="OrthoDB" id="6630524at2"/>
<accession>A0A4P8QUK6</accession>
<organism evidence="1 2">
    <name type="scientific">Brenneria rubrifaciens</name>
    <dbReference type="NCBI Taxonomy" id="55213"/>
    <lineage>
        <taxon>Bacteria</taxon>
        <taxon>Pseudomonadati</taxon>
        <taxon>Pseudomonadota</taxon>
        <taxon>Gammaproteobacteria</taxon>
        <taxon>Enterobacterales</taxon>
        <taxon>Pectobacteriaceae</taxon>
        <taxon>Brenneria</taxon>
    </lineage>
</organism>
<evidence type="ECO:0000313" key="1">
    <source>
        <dbReference type="EMBL" id="QCR07825.1"/>
    </source>
</evidence>
<dbReference type="AlphaFoldDB" id="A0A4P8QUK6"/>
<name>A0A4P8QUK6_9GAMM</name>
<gene>
    <name evidence="1" type="ORF">EH207_04360</name>
</gene>
<keyword evidence="2" id="KW-1185">Reference proteome</keyword>
<protein>
    <submittedName>
        <fullName evidence="1">DUF4225 domain-containing protein</fullName>
    </submittedName>
</protein>
<dbReference type="Proteomes" id="UP000299580">
    <property type="component" value="Chromosome"/>
</dbReference>